<evidence type="ECO:0000313" key="2">
    <source>
        <dbReference type="Proteomes" id="UP000649617"/>
    </source>
</evidence>
<keyword evidence="2" id="KW-1185">Reference proteome</keyword>
<dbReference type="Gene3D" id="1.20.1050.10">
    <property type="match status" value="1"/>
</dbReference>
<evidence type="ECO:0008006" key="3">
    <source>
        <dbReference type="Google" id="ProtNLM"/>
    </source>
</evidence>
<evidence type="ECO:0000313" key="1">
    <source>
        <dbReference type="EMBL" id="CAE7417697.1"/>
    </source>
</evidence>
<dbReference type="Pfam" id="PF13410">
    <property type="entry name" value="GST_C_2"/>
    <property type="match status" value="1"/>
</dbReference>
<reference evidence="1" key="1">
    <citation type="submission" date="2021-02" db="EMBL/GenBank/DDBJ databases">
        <authorList>
            <person name="Dougan E. K."/>
            <person name="Rhodes N."/>
            <person name="Thang M."/>
            <person name="Chan C."/>
        </authorList>
    </citation>
    <scope>NUCLEOTIDE SEQUENCE</scope>
</reference>
<dbReference type="EMBL" id="CAJNIZ010018890">
    <property type="protein sequence ID" value="CAE7417697.1"/>
    <property type="molecule type" value="Genomic_DNA"/>
</dbReference>
<dbReference type="InterPro" id="IPR036282">
    <property type="entry name" value="Glutathione-S-Trfase_C_sf"/>
</dbReference>
<name>A0A812R476_SYMPI</name>
<dbReference type="SUPFAM" id="SSF47616">
    <property type="entry name" value="GST C-terminal domain-like"/>
    <property type="match status" value="1"/>
</dbReference>
<protein>
    <recommendedName>
        <fullName evidence="3">GST C-terminal domain-containing protein</fullName>
    </recommendedName>
</protein>
<accession>A0A812R476</accession>
<comment type="caution">
    <text evidence="1">The sequence shown here is derived from an EMBL/GenBank/DDBJ whole genome shotgun (WGS) entry which is preliminary data.</text>
</comment>
<dbReference type="Proteomes" id="UP000649617">
    <property type="component" value="Unassembled WGS sequence"/>
</dbReference>
<dbReference type="CDD" id="cd00299">
    <property type="entry name" value="GST_C_family"/>
    <property type="match status" value="1"/>
</dbReference>
<sequence length="203" mass="22673">MFGILALRYANDSTPLLLELEALHGTPRRNLHPESCGHGFLCALIEDFADEWLTKVMFEARFHTQEDAKFGATWQVLQSPDQAKNADAAIAAAEMFAARQRERRALVGCSDWSCMEKTLRMVCAALDANLRQGRPFIFGSRPTSADFAVYGQLRQLATDPLPSRIVMEYPAVWAWVFRVEDLTGYPDQDNSKLSVGPGGYRGV</sequence>
<gene>
    <name evidence="1" type="ORF">SPIL2461_LOCUS10290</name>
</gene>
<organism evidence="1 2">
    <name type="scientific">Symbiodinium pilosum</name>
    <name type="common">Dinoflagellate</name>
    <dbReference type="NCBI Taxonomy" id="2952"/>
    <lineage>
        <taxon>Eukaryota</taxon>
        <taxon>Sar</taxon>
        <taxon>Alveolata</taxon>
        <taxon>Dinophyceae</taxon>
        <taxon>Suessiales</taxon>
        <taxon>Symbiodiniaceae</taxon>
        <taxon>Symbiodinium</taxon>
    </lineage>
</organism>
<proteinExistence type="predicted"/>
<dbReference type="AlphaFoldDB" id="A0A812R476"/>
<dbReference type="OrthoDB" id="420179at2759"/>